<proteinExistence type="predicted"/>
<dbReference type="RefSeq" id="WP_377128010.1">
    <property type="nucleotide sequence ID" value="NZ_JBHRSD010000040.1"/>
</dbReference>
<keyword evidence="2" id="KW-1185">Reference proteome</keyword>
<sequence length="380" mass="43513">MLISTMLRAEFCTAIEQVASEAWDALHPNHPFVRHSFLAALEREGCVGGQTGWLPQHWLCWQGTKLIAAVPGYVKSHSYGEYVFDWSWADAFTKYNYPYYPKWLAAVPFTPISGPRLLGAMTTEVQTLLCQHLSHTMQEAGWSGWHINFAAPELVQSLAAHSSAMTRHTVQFHWHNRGYADFTAFLATLTARRRKQVRKEREQVLAQITIRTLCGANISEQDIVHFYTCYQHTYLKRSGHTGYLNLRFFRALVAQQASQVVLMQAWQGEQCVAASLYLQDDTTLYGRYWGALTDLPGLHFELCYYQAIEYAIKQRLQTVNAGAQGEHKILRGFEPELTQSLHCMAESPFSATLAQFCHQERHAMAQYQQECRLALPFKHQ</sequence>
<organism evidence="1 2">
    <name type="scientific">Pseudoalteromonas fenneropenaei</name>
    <dbReference type="NCBI Taxonomy" id="1737459"/>
    <lineage>
        <taxon>Bacteria</taxon>
        <taxon>Pseudomonadati</taxon>
        <taxon>Pseudomonadota</taxon>
        <taxon>Gammaproteobacteria</taxon>
        <taxon>Alteromonadales</taxon>
        <taxon>Pseudoalteromonadaceae</taxon>
        <taxon>Pseudoalteromonas</taxon>
    </lineage>
</organism>
<protein>
    <submittedName>
        <fullName evidence="1">GNAT family N-acetyltransferase</fullName>
    </submittedName>
</protein>
<dbReference type="PANTHER" id="PTHR47017:SF1">
    <property type="entry name" value="ACYL-COA"/>
    <property type="match status" value="1"/>
</dbReference>
<dbReference type="SUPFAM" id="SSF55729">
    <property type="entry name" value="Acyl-CoA N-acyltransferases (Nat)"/>
    <property type="match status" value="1"/>
</dbReference>
<dbReference type="InterPro" id="IPR007434">
    <property type="entry name" value="FemAB-like"/>
</dbReference>
<dbReference type="Gene3D" id="3.40.630.30">
    <property type="match status" value="1"/>
</dbReference>
<dbReference type="Proteomes" id="UP001595453">
    <property type="component" value="Unassembled WGS sequence"/>
</dbReference>
<dbReference type="InterPro" id="IPR016181">
    <property type="entry name" value="Acyl_CoA_acyltransferase"/>
</dbReference>
<reference evidence="2" key="1">
    <citation type="journal article" date="2019" name="Int. J. Syst. Evol. Microbiol.">
        <title>The Global Catalogue of Microorganisms (GCM) 10K type strain sequencing project: providing services to taxonomists for standard genome sequencing and annotation.</title>
        <authorList>
            <consortium name="The Broad Institute Genomics Platform"/>
            <consortium name="The Broad Institute Genome Sequencing Center for Infectious Disease"/>
            <person name="Wu L."/>
            <person name="Ma J."/>
        </authorList>
    </citation>
    <scope>NUCLEOTIDE SEQUENCE [LARGE SCALE GENOMIC DNA]</scope>
    <source>
        <strain evidence="2">KCTC 42730</strain>
    </source>
</reference>
<dbReference type="Pfam" id="PF04339">
    <property type="entry name" value="FemAB_like"/>
    <property type="match status" value="1"/>
</dbReference>
<accession>A0ABV7CPK3</accession>
<gene>
    <name evidence="1" type="ORF">ACFOEE_18720</name>
</gene>
<dbReference type="PANTHER" id="PTHR47017">
    <property type="entry name" value="ACYL-COA"/>
    <property type="match status" value="1"/>
</dbReference>
<comment type="caution">
    <text evidence="1">The sequence shown here is derived from an EMBL/GenBank/DDBJ whole genome shotgun (WGS) entry which is preliminary data.</text>
</comment>
<evidence type="ECO:0000313" key="2">
    <source>
        <dbReference type="Proteomes" id="UP001595453"/>
    </source>
</evidence>
<name>A0ABV7CPK3_9GAMM</name>
<dbReference type="EMBL" id="JBHRSD010000040">
    <property type="protein sequence ID" value="MFC3034540.1"/>
    <property type="molecule type" value="Genomic_DNA"/>
</dbReference>
<evidence type="ECO:0000313" key="1">
    <source>
        <dbReference type="EMBL" id="MFC3034540.1"/>
    </source>
</evidence>